<sequence>MSSRQVKLRSALSQLRILDAESRDGIFRGGPIIALSASRCQQGSALRESRGPNLLALTAQKLILKKKRDESRRKQE</sequence>
<protein>
    <submittedName>
        <fullName evidence="1">Uncharacterized protein</fullName>
    </submittedName>
</protein>
<dbReference type="EMBL" id="CAJGYM010000036">
    <property type="protein sequence ID" value="CAD6193590.1"/>
    <property type="molecule type" value="Genomic_DNA"/>
</dbReference>
<keyword evidence="2" id="KW-1185">Reference proteome</keyword>
<name>A0A8S1HK22_9PELO</name>
<evidence type="ECO:0000313" key="2">
    <source>
        <dbReference type="Proteomes" id="UP000835052"/>
    </source>
</evidence>
<organism evidence="1 2">
    <name type="scientific">Caenorhabditis auriculariae</name>
    <dbReference type="NCBI Taxonomy" id="2777116"/>
    <lineage>
        <taxon>Eukaryota</taxon>
        <taxon>Metazoa</taxon>
        <taxon>Ecdysozoa</taxon>
        <taxon>Nematoda</taxon>
        <taxon>Chromadorea</taxon>
        <taxon>Rhabditida</taxon>
        <taxon>Rhabditina</taxon>
        <taxon>Rhabditomorpha</taxon>
        <taxon>Rhabditoidea</taxon>
        <taxon>Rhabditidae</taxon>
        <taxon>Peloderinae</taxon>
        <taxon>Caenorhabditis</taxon>
    </lineage>
</organism>
<reference evidence="1" key="1">
    <citation type="submission" date="2020-10" db="EMBL/GenBank/DDBJ databases">
        <authorList>
            <person name="Kikuchi T."/>
        </authorList>
    </citation>
    <scope>NUCLEOTIDE SEQUENCE</scope>
    <source>
        <strain evidence="1">NKZ352</strain>
    </source>
</reference>
<accession>A0A8S1HK22</accession>
<proteinExistence type="predicted"/>
<comment type="caution">
    <text evidence="1">The sequence shown here is derived from an EMBL/GenBank/DDBJ whole genome shotgun (WGS) entry which is preliminary data.</text>
</comment>
<gene>
    <name evidence="1" type="ORF">CAUJ_LOCUS9509</name>
</gene>
<dbReference type="Proteomes" id="UP000835052">
    <property type="component" value="Unassembled WGS sequence"/>
</dbReference>
<dbReference type="AlphaFoldDB" id="A0A8S1HK22"/>
<evidence type="ECO:0000313" key="1">
    <source>
        <dbReference type="EMBL" id="CAD6193590.1"/>
    </source>
</evidence>